<feature type="chain" id="PRO_5037291254" evidence="1">
    <location>
        <begin position="27"/>
        <end position="255"/>
    </location>
</feature>
<organism evidence="2 3">
    <name type="scientific">Eiseniibacteriota bacterium</name>
    <dbReference type="NCBI Taxonomy" id="2212470"/>
    <lineage>
        <taxon>Bacteria</taxon>
        <taxon>Candidatus Eiseniibacteriota</taxon>
    </lineage>
</organism>
<evidence type="ECO:0000256" key="1">
    <source>
        <dbReference type="SAM" id="SignalP"/>
    </source>
</evidence>
<dbReference type="AlphaFoldDB" id="A0A948W5N1"/>
<reference evidence="2" key="1">
    <citation type="submission" date="2021-05" db="EMBL/GenBank/DDBJ databases">
        <title>Energy efficiency and biological interactions define the core microbiome of deep oligotrophic groundwater.</title>
        <authorList>
            <person name="Mehrshad M."/>
            <person name="Lopez-Fernandez M."/>
            <person name="Bell E."/>
            <person name="Bernier-Latmani R."/>
            <person name="Bertilsson S."/>
            <person name="Dopson M."/>
        </authorList>
    </citation>
    <scope>NUCLEOTIDE SEQUENCE</scope>
    <source>
        <strain evidence="2">Modern_marine.mb.64</strain>
    </source>
</reference>
<dbReference type="EMBL" id="JAHJDP010000018">
    <property type="protein sequence ID" value="MBU2689756.1"/>
    <property type="molecule type" value="Genomic_DNA"/>
</dbReference>
<protein>
    <submittedName>
        <fullName evidence="2">Uncharacterized protein</fullName>
    </submittedName>
</protein>
<sequence length="255" mass="28936">MSPSRRFLVSSLLVFVSLALLPSSPAAQVLTVEVRGSLIFCEYDMQEKRSGWLGCSTVLESGTEYDLPAHRVRGRGRKTFVVPFGIARSSVEYVCALWSEKVRDKNNKMGYHLEDRLATYRDFFPTIHVLTCRELEGALHLFLDGVRAFSFERKVRDSSADQEELKDRALATAEEILGLVISLKGVMPGTSAFPPIHHWIGRDESSDREYNLFFQLHWEDQVLVGLEAGGTITRLIGHDLRKMGFGGKRQYIYKF</sequence>
<keyword evidence="1" id="KW-0732">Signal</keyword>
<proteinExistence type="predicted"/>
<gene>
    <name evidence="2" type="ORF">KJ970_02435</name>
</gene>
<accession>A0A948W5N1</accession>
<evidence type="ECO:0000313" key="3">
    <source>
        <dbReference type="Proteomes" id="UP000777784"/>
    </source>
</evidence>
<name>A0A948W5N1_UNCEI</name>
<feature type="signal peptide" evidence="1">
    <location>
        <begin position="1"/>
        <end position="26"/>
    </location>
</feature>
<dbReference type="Proteomes" id="UP000777784">
    <property type="component" value="Unassembled WGS sequence"/>
</dbReference>
<comment type="caution">
    <text evidence="2">The sequence shown here is derived from an EMBL/GenBank/DDBJ whole genome shotgun (WGS) entry which is preliminary data.</text>
</comment>
<evidence type="ECO:0000313" key="2">
    <source>
        <dbReference type="EMBL" id="MBU2689756.1"/>
    </source>
</evidence>